<name>A0A8T0FN91_ARGBR</name>
<evidence type="ECO:0000313" key="2">
    <source>
        <dbReference type="Proteomes" id="UP000807504"/>
    </source>
</evidence>
<accession>A0A8T0FN91</accession>
<dbReference type="AlphaFoldDB" id="A0A8T0FN91"/>
<keyword evidence="2" id="KW-1185">Reference proteome</keyword>
<organism evidence="1 2">
    <name type="scientific">Argiope bruennichi</name>
    <name type="common">Wasp spider</name>
    <name type="synonym">Aranea bruennichi</name>
    <dbReference type="NCBI Taxonomy" id="94029"/>
    <lineage>
        <taxon>Eukaryota</taxon>
        <taxon>Metazoa</taxon>
        <taxon>Ecdysozoa</taxon>
        <taxon>Arthropoda</taxon>
        <taxon>Chelicerata</taxon>
        <taxon>Arachnida</taxon>
        <taxon>Araneae</taxon>
        <taxon>Araneomorphae</taxon>
        <taxon>Entelegynae</taxon>
        <taxon>Araneoidea</taxon>
        <taxon>Araneidae</taxon>
        <taxon>Argiope</taxon>
    </lineage>
</organism>
<reference evidence="1" key="2">
    <citation type="submission" date="2020-06" db="EMBL/GenBank/DDBJ databases">
        <authorList>
            <person name="Sheffer M."/>
        </authorList>
    </citation>
    <scope>NUCLEOTIDE SEQUENCE</scope>
</reference>
<gene>
    <name evidence="1" type="ORF">HNY73_003654</name>
</gene>
<evidence type="ECO:0000313" key="1">
    <source>
        <dbReference type="EMBL" id="KAF8792002.1"/>
    </source>
</evidence>
<protein>
    <submittedName>
        <fullName evidence="1">Uncharacterized protein</fullName>
    </submittedName>
</protein>
<proteinExistence type="predicted"/>
<reference evidence="1" key="1">
    <citation type="journal article" date="2020" name="bioRxiv">
        <title>Chromosome-level reference genome of the European wasp spider Argiope bruennichi: a resource for studies on range expansion and evolutionary adaptation.</title>
        <authorList>
            <person name="Sheffer M.M."/>
            <person name="Hoppe A."/>
            <person name="Krehenwinkel H."/>
            <person name="Uhl G."/>
            <person name="Kuss A.W."/>
            <person name="Jensen L."/>
            <person name="Jensen C."/>
            <person name="Gillespie R.G."/>
            <person name="Hoff K.J."/>
            <person name="Prost S."/>
        </authorList>
    </citation>
    <scope>NUCLEOTIDE SEQUENCE</scope>
</reference>
<dbReference type="Proteomes" id="UP000807504">
    <property type="component" value="Unassembled WGS sequence"/>
</dbReference>
<comment type="caution">
    <text evidence="1">The sequence shown here is derived from an EMBL/GenBank/DDBJ whole genome shotgun (WGS) entry which is preliminary data.</text>
</comment>
<sequence>MQMRLIGPFGTTVYSLLEKGTCTSAHNKRTCGSCLISPRYWFGGERRWNEVWGYGDSGMRQIGRWFGGLGRYRLRSTVGRESLLWAVGEGKFLE</sequence>
<dbReference type="EMBL" id="JABXBU010000003">
    <property type="protein sequence ID" value="KAF8792002.1"/>
    <property type="molecule type" value="Genomic_DNA"/>
</dbReference>